<dbReference type="NCBIfam" id="TIGR01853">
    <property type="entry name" value="lipid_A_lpxD"/>
    <property type="match status" value="1"/>
</dbReference>
<comment type="pathway">
    <text evidence="7">Bacterial outer membrane biogenesis; LPS lipid A biosynthesis.</text>
</comment>
<dbReference type="GO" id="GO:0009245">
    <property type="term" value="P:lipid A biosynthetic process"/>
    <property type="evidence" value="ECO:0007669"/>
    <property type="project" value="UniProtKB-UniRule"/>
</dbReference>
<feature type="active site" description="Proton acceptor" evidence="7">
    <location>
        <position position="271"/>
    </location>
</feature>
<comment type="caution">
    <text evidence="9">The sequence shown here is derived from an EMBL/GenBank/DDBJ whole genome shotgun (WGS) entry which is preliminary data.</text>
</comment>
<dbReference type="Proteomes" id="UP000658278">
    <property type="component" value="Unassembled WGS sequence"/>
</dbReference>
<evidence type="ECO:0000256" key="1">
    <source>
        <dbReference type="ARBA" id="ARBA00022516"/>
    </source>
</evidence>
<organism evidence="9 10">
    <name type="scientific">Haloferula rosea</name>
    <dbReference type="NCBI Taxonomy" id="490093"/>
    <lineage>
        <taxon>Bacteria</taxon>
        <taxon>Pseudomonadati</taxon>
        <taxon>Verrucomicrobiota</taxon>
        <taxon>Verrucomicrobiia</taxon>
        <taxon>Verrucomicrobiales</taxon>
        <taxon>Verrucomicrobiaceae</taxon>
        <taxon>Haloferula</taxon>
    </lineage>
</organism>
<evidence type="ECO:0000313" key="9">
    <source>
        <dbReference type="EMBL" id="MBK1826526.1"/>
    </source>
</evidence>
<comment type="similarity">
    <text evidence="7">Belongs to the transferase hexapeptide repeat family. LpxD subfamily.</text>
</comment>
<comment type="catalytic activity">
    <reaction evidence="7">
        <text>a UDP-3-O-[(3R)-3-hydroxyacyl]-alpha-D-glucosamine + a (3R)-hydroxyacyl-[ACP] = a UDP-2-N,3-O-bis[(3R)-3-hydroxyacyl]-alpha-D-glucosamine + holo-[ACP] + H(+)</text>
        <dbReference type="Rhea" id="RHEA:53836"/>
        <dbReference type="Rhea" id="RHEA-COMP:9685"/>
        <dbReference type="Rhea" id="RHEA-COMP:9945"/>
        <dbReference type="ChEBI" id="CHEBI:15378"/>
        <dbReference type="ChEBI" id="CHEBI:64479"/>
        <dbReference type="ChEBI" id="CHEBI:78827"/>
        <dbReference type="ChEBI" id="CHEBI:137740"/>
        <dbReference type="ChEBI" id="CHEBI:137748"/>
        <dbReference type="EC" id="2.3.1.191"/>
    </reaction>
</comment>
<dbReference type="Gene3D" id="3.40.1390.10">
    <property type="entry name" value="MurE/MurF, N-terminal domain"/>
    <property type="match status" value="1"/>
</dbReference>
<evidence type="ECO:0000256" key="6">
    <source>
        <dbReference type="ARBA" id="ARBA00023315"/>
    </source>
</evidence>
<accession>A0A934RCJ3</accession>
<evidence type="ECO:0000256" key="7">
    <source>
        <dbReference type="HAMAP-Rule" id="MF_00523"/>
    </source>
</evidence>
<gene>
    <name evidence="7 9" type="primary">lpxD</name>
    <name evidence="9" type="ORF">JIN81_05815</name>
</gene>
<protein>
    <recommendedName>
        <fullName evidence="7">UDP-3-O-acylglucosamine N-acyltransferase</fullName>
        <ecNumber evidence="7">2.3.1.191</ecNumber>
    </recommendedName>
</protein>
<dbReference type="Pfam" id="PF04613">
    <property type="entry name" value="LpxD"/>
    <property type="match status" value="1"/>
</dbReference>
<evidence type="ECO:0000256" key="3">
    <source>
        <dbReference type="ARBA" id="ARBA00022679"/>
    </source>
</evidence>
<evidence type="ECO:0000313" key="10">
    <source>
        <dbReference type="Proteomes" id="UP000658278"/>
    </source>
</evidence>
<dbReference type="Gene3D" id="2.160.10.10">
    <property type="entry name" value="Hexapeptide repeat proteins"/>
    <property type="match status" value="1"/>
</dbReference>
<dbReference type="GO" id="GO:0016020">
    <property type="term" value="C:membrane"/>
    <property type="evidence" value="ECO:0007669"/>
    <property type="project" value="GOC"/>
</dbReference>
<sequence>MLQPSLLVKKRLPRRHRLKAESDPHSIVALTLSELARQVDGDIIRGELSHVVDGVASLDEASASEVSFLGNEKYKQQFLETAAGVVIVPRGVEAGPAEGVALIAADNPSYAFGLAVKYFTSAFARKFVPGIHPRAVVDESAKLDPAKVRVHAGAVVMAGAVIGDGSEIGPNAVVGEQVEIGEDCLLLANVSIRERCILGDRVILQPGAVVGSDGYGFEMVDGRHQKIDQIGIVVVEDDVEIGANTTIDRARFGRTVIGKGSKIDNLVQIAHNVQLGEHNLVVSQSGLAGSCRTGQYVTIAAQSGIAGHVTVGDKALLAGRTGVSASIEGGKMYGGAPAQPFAMEQKQKAALRRLPELLKRVKQLEKGGE</sequence>
<comment type="function">
    <text evidence="7">Catalyzes the N-acylation of UDP-3-O-acylglucosamine using 3-hydroxyacyl-ACP as the acyl donor. Is involved in the biosynthesis of lipid A, a phosphorylated glycolipid that anchors the lipopolysaccharide to the outer membrane of the cell.</text>
</comment>
<evidence type="ECO:0000256" key="4">
    <source>
        <dbReference type="ARBA" id="ARBA00022737"/>
    </source>
</evidence>
<keyword evidence="6 7" id="KW-0012">Acyltransferase</keyword>
<keyword evidence="3 7" id="KW-0808">Transferase</keyword>
<dbReference type="SUPFAM" id="SSF51161">
    <property type="entry name" value="Trimeric LpxA-like enzymes"/>
    <property type="match status" value="1"/>
</dbReference>
<dbReference type="Pfam" id="PF00132">
    <property type="entry name" value="Hexapep"/>
    <property type="match status" value="2"/>
</dbReference>
<proteinExistence type="inferred from homology"/>
<comment type="subunit">
    <text evidence="7">Homotrimer.</text>
</comment>
<dbReference type="NCBIfam" id="NF002060">
    <property type="entry name" value="PRK00892.1"/>
    <property type="match status" value="1"/>
</dbReference>
<dbReference type="InterPro" id="IPR018357">
    <property type="entry name" value="Hexapep_transf_CS"/>
</dbReference>
<dbReference type="EC" id="2.3.1.191" evidence="7"/>
<dbReference type="InterPro" id="IPR020573">
    <property type="entry name" value="UDP_GlcNAc_AcTrfase_non-rep"/>
</dbReference>
<dbReference type="PANTHER" id="PTHR43378:SF2">
    <property type="entry name" value="UDP-3-O-ACYLGLUCOSAMINE N-ACYLTRANSFERASE 1, MITOCHONDRIAL-RELATED"/>
    <property type="match status" value="1"/>
</dbReference>
<dbReference type="InterPro" id="IPR001451">
    <property type="entry name" value="Hexapep"/>
</dbReference>
<dbReference type="CDD" id="cd03352">
    <property type="entry name" value="LbH_LpxD"/>
    <property type="match status" value="1"/>
</dbReference>
<dbReference type="InterPro" id="IPR007691">
    <property type="entry name" value="LpxD"/>
</dbReference>
<dbReference type="PROSITE" id="PS00101">
    <property type="entry name" value="HEXAPEP_TRANSFERASES"/>
    <property type="match status" value="1"/>
</dbReference>
<dbReference type="EMBL" id="JAENII010000003">
    <property type="protein sequence ID" value="MBK1826526.1"/>
    <property type="molecule type" value="Genomic_DNA"/>
</dbReference>
<keyword evidence="2 7" id="KW-0441">Lipid A biosynthesis</keyword>
<feature type="domain" description="UDP-3-O-[3-hydroxymyristoyl] glucosamine N-acyltransferase non-repeat region" evidence="8">
    <location>
        <begin position="50"/>
        <end position="116"/>
    </location>
</feature>
<dbReference type="RefSeq" id="WP_200277562.1">
    <property type="nucleotide sequence ID" value="NZ_JAENII010000003.1"/>
</dbReference>
<reference evidence="9" key="1">
    <citation type="submission" date="2021-01" db="EMBL/GenBank/DDBJ databases">
        <title>Modified the classification status of verrucomicrobia.</title>
        <authorList>
            <person name="Feng X."/>
        </authorList>
    </citation>
    <scope>NUCLEOTIDE SEQUENCE</scope>
    <source>
        <strain evidence="9">KCTC 22201</strain>
    </source>
</reference>
<keyword evidence="10" id="KW-1185">Reference proteome</keyword>
<evidence type="ECO:0000259" key="8">
    <source>
        <dbReference type="Pfam" id="PF04613"/>
    </source>
</evidence>
<dbReference type="AlphaFoldDB" id="A0A934RCJ3"/>
<keyword evidence="4 7" id="KW-0677">Repeat</keyword>
<dbReference type="InterPro" id="IPR011004">
    <property type="entry name" value="Trimer_LpxA-like_sf"/>
</dbReference>
<keyword evidence="5 7" id="KW-0443">Lipid metabolism</keyword>
<keyword evidence="1 7" id="KW-0444">Lipid biosynthesis</keyword>
<dbReference type="PANTHER" id="PTHR43378">
    <property type="entry name" value="UDP-3-O-ACYLGLUCOSAMINE N-ACYLTRANSFERASE"/>
    <property type="match status" value="1"/>
</dbReference>
<dbReference type="GO" id="GO:0103118">
    <property type="term" value="F:UDP-3-O-[(3R)-3-hydroxyacyl]-glucosamine N-acyltransferase activity"/>
    <property type="evidence" value="ECO:0007669"/>
    <property type="project" value="UniProtKB-EC"/>
</dbReference>
<evidence type="ECO:0000256" key="2">
    <source>
        <dbReference type="ARBA" id="ARBA00022556"/>
    </source>
</evidence>
<name>A0A934RCJ3_9BACT</name>
<dbReference type="GO" id="GO:0016410">
    <property type="term" value="F:N-acyltransferase activity"/>
    <property type="evidence" value="ECO:0007669"/>
    <property type="project" value="InterPro"/>
</dbReference>
<evidence type="ECO:0000256" key="5">
    <source>
        <dbReference type="ARBA" id="ARBA00023098"/>
    </source>
</evidence>
<dbReference type="HAMAP" id="MF_00523">
    <property type="entry name" value="LpxD"/>
    <property type="match status" value="1"/>
</dbReference>